<evidence type="ECO:0000256" key="2">
    <source>
        <dbReference type="ARBA" id="ARBA00022448"/>
    </source>
</evidence>
<evidence type="ECO:0000256" key="7">
    <source>
        <dbReference type="RuleBase" id="RU363032"/>
    </source>
</evidence>
<evidence type="ECO:0000256" key="6">
    <source>
        <dbReference type="ARBA" id="ARBA00023136"/>
    </source>
</evidence>
<dbReference type="GO" id="GO:0055085">
    <property type="term" value="P:transmembrane transport"/>
    <property type="evidence" value="ECO:0007669"/>
    <property type="project" value="InterPro"/>
</dbReference>
<dbReference type="InterPro" id="IPR051393">
    <property type="entry name" value="ABC_transporter_permease"/>
</dbReference>
<feature type="transmembrane region" description="Helical" evidence="7">
    <location>
        <begin position="121"/>
        <end position="143"/>
    </location>
</feature>
<comment type="caution">
    <text evidence="9">The sequence shown here is derived from an EMBL/GenBank/DDBJ whole genome shotgun (WGS) entry which is preliminary data.</text>
</comment>
<feature type="transmembrane region" description="Helical" evidence="7">
    <location>
        <begin position="88"/>
        <end position="109"/>
    </location>
</feature>
<proteinExistence type="inferred from homology"/>
<dbReference type="Gene3D" id="1.10.3720.10">
    <property type="entry name" value="MetI-like"/>
    <property type="match status" value="1"/>
</dbReference>
<dbReference type="InterPro" id="IPR000515">
    <property type="entry name" value="MetI-like"/>
</dbReference>
<evidence type="ECO:0000313" key="9">
    <source>
        <dbReference type="EMBL" id="MXY94558.1"/>
    </source>
</evidence>
<keyword evidence="2 7" id="KW-0813">Transport</keyword>
<feature type="transmembrane region" description="Helical" evidence="7">
    <location>
        <begin position="216"/>
        <end position="238"/>
    </location>
</feature>
<dbReference type="Pfam" id="PF00528">
    <property type="entry name" value="BPD_transp_1"/>
    <property type="match status" value="1"/>
</dbReference>
<dbReference type="AlphaFoldDB" id="A0A6B0YYR9"/>
<dbReference type="SUPFAM" id="SSF161098">
    <property type="entry name" value="MetI-like"/>
    <property type="match status" value="1"/>
</dbReference>
<keyword evidence="5 7" id="KW-1133">Transmembrane helix</keyword>
<evidence type="ECO:0000259" key="8">
    <source>
        <dbReference type="PROSITE" id="PS50928"/>
    </source>
</evidence>
<gene>
    <name evidence="9" type="ORF">F4Y42_14040</name>
</gene>
<comment type="similarity">
    <text evidence="7">Belongs to the binding-protein-dependent transport system permease family.</text>
</comment>
<dbReference type="PROSITE" id="PS50928">
    <property type="entry name" value="ABC_TM1"/>
    <property type="match status" value="1"/>
</dbReference>
<keyword evidence="6 7" id="KW-0472">Membrane</keyword>
<organism evidence="9">
    <name type="scientific">Caldilineaceae bacterium SB0664_bin_27</name>
    <dbReference type="NCBI Taxonomy" id="2605260"/>
    <lineage>
        <taxon>Bacteria</taxon>
        <taxon>Bacillati</taxon>
        <taxon>Chloroflexota</taxon>
        <taxon>Caldilineae</taxon>
        <taxon>Caldilineales</taxon>
        <taxon>Caldilineaceae</taxon>
    </lineage>
</organism>
<keyword evidence="3" id="KW-1003">Cell membrane</keyword>
<evidence type="ECO:0000256" key="4">
    <source>
        <dbReference type="ARBA" id="ARBA00022692"/>
    </source>
</evidence>
<dbReference type="GO" id="GO:0005886">
    <property type="term" value="C:plasma membrane"/>
    <property type="evidence" value="ECO:0007669"/>
    <property type="project" value="UniProtKB-SubCell"/>
</dbReference>
<feature type="transmembrane region" description="Helical" evidence="7">
    <location>
        <begin position="283"/>
        <end position="300"/>
    </location>
</feature>
<protein>
    <submittedName>
        <fullName evidence="9">Sugar ABC transporter permease</fullName>
    </submittedName>
</protein>
<feature type="transmembrane region" description="Helical" evidence="7">
    <location>
        <begin position="170"/>
        <end position="195"/>
    </location>
</feature>
<dbReference type="SUPFAM" id="SSF160964">
    <property type="entry name" value="MalF N-terminal region-like"/>
    <property type="match status" value="1"/>
</dbReference>
<dbReference type="PANTHER" id="PTHR30193">
    <property type="entry name" value="ABC TRANSPORTER PERMEASE PROTEIN"/>
    <property type="match status" value="1"/>
</dbReference>
<feature type="domain" description="ABC transmembrane type-1" evidence="8">
    <location>
        <begin position="84"/>
        <end position="299"/>
    </location>
</feature>
<evidence type="ECO:0000256" key="5">
    <source>
        <dbReference type="ARBA" id="ARBA00022989"/>
    </source>
</evidence>
<dbReference type="PANTHER" id="PTHR30193:SF37">
    <property type="entry name" value="INNER MEMBRANE ABC TRANSPORTER PERMEASE PROTEIN YCJO"/>
    <property type="match status" value="1"/>
</dbReference>
<feature type="transmembrane region" description="Helical" evidence="7">
    <location>
        <begin position="21"/>
        <end position="47"/>
    </location>
</feature>
<evidence type="ECO:0000256" key="3">
    <source>
        <dbReference type="ARBA" id="ARBA00022475"/>
    </source>
</evidence>
<dbReference type="InterPro" id="IPR035906">
    <property type="entry name" value="MetI-like_sf"/>
</dbReference>
<dbReference type="CDD" id="cd06261">
    <property type="entry name" value="TM_PBP2"/>
    <property type="match status" value="1"/>
</dbReference>
<sequence length="308" mass="34440">MATEPQVYPSKRPRFEIRDNLWKWIFLVPAVAIILILLAVPVLWTLYAAFTDLHLYRIGDFDTKFVGLANFEKLLSNRSFWRTARNTVVFMLGVVPAQLIIGLTVALALNNITRGQKLFRTWFLMPLMVSPVVVSFIVGRMLFQEDIGPINDILRSFGFEGVPWLTSPTWAMVALMAIDVWQWSSFMILMLLAALQGVPPDLHEAARVDGANQLQSFWRITVPLIMPITMTALLIRIIDAFKVVEIIMVLTGGGPGQATESVTLAIYRTGVKGGDLAFGSSQAYFLLIVLMIFGGAYLVLTRRAMGKD</sequence>
<evidence type="ECO:0000256" key="1">
    <source>
        <dbReference type="ARBA" id="ARBA00004651"/>
    </source>
</evidence>
<comment type="subcellular location">
    <subcellularLocation>
        <location evidence="1 7">Cell membrane</location>
        <topology evidence="1 7">Multi-pass membrane protein</topology>
    </subcellularLocation>
</comment>
<dbReference type="EMBL" id="VXRG01000115">
    <property type="protein sequence ID" value="MXY94558.1"/>
    <property type="molecule type" value="Genomic_DNA"/>
</dbReference>
<reference evidence="9" key="1">
    <citation type="submission" date="2019-09" db="EMBL/GenBank/DDBJ databases">
        <title>Characterisation of the sponge microbiome using genome-centric metagenomics.</title>
        <authorList>
            <person name="Engelberts J.P."/>
            <person name="Robbins S.J."/>
            <person name="De Goeij J.M."/>
            <person name="Aranda M."/>
            <person name="Bell S.C."/>
            <person name="Webster N.S."/>
        </authorList>
    </citation>
    <scope>NUCLEOTIDE SEQUENCE</scope>
    <source>
        <strain evidence="9">SB0664_bin_27</strain>
    </source>
</reference>
<name>A0A6B0YYR9_9CHLR</name>
<accession>A0A6B0YYR9</accession>
<keyword evidence="4 7" id="KW-0812">Transmembrane</keyword>